<evidence type="ECO:0000256" key="1">
    <source>
        <dbReference type="ARBA" id="ARBA00023015"/>
    </source>
</evidence>
<name>A0A1M7RTU0_9FIRM</name>
<dbReference type="PANTHER" id="PTHR43280:SF34">
    <property type="entry name" value="ARAC-FAMILY TRANSCRIPTIONAL REGULATOR"/>
    <property type="match status" value="1"/>
</dbReference>
<reference evidence="5 6" key="1">
    <citation type="submission" date="2016-12" db="EMBL/GenBank/DDBJ databases">
        <authorList>
            <person name="Song W.-J."/>
            <person name="Kurnit D.M."/>
        </authorList>
    </citation>
    <scope>NUCLEOTIDE SEQUENCE [LARGE SCALE GENOMIC DNA]</scope>
    <source>
        <strain evidence="5 6">DSM 14810</strain>
    </source>
</reference>
<dbReference type="AlphaFoldDB" id="A0A1M7RTU0"/>
<evidence type="ECO:0000313" key="5">
    <source>
        <dbReference type="EMBL" id="SHN49610.1"/>
    </source>
</evidence>
<dbReference type="InterPro" id="IPR009057">
    <property type="entry name" value="Homeodomain-like_sf"/>
</dbReference>
<dbReference type="Gene3D" id="1.10.10.60">
    <property type="entry name" value="Homeodomain-like"/>
    <property type="match status" value="2"/>
</dbReference>
<evidence type="ECO:0000256" key="2">
    <source>
        <dbReference type="ARBA" id="ARBA00023125"/>
    </source>
</evidence>
<dbReference type="SUPFAM" id="SSF51215">
    <property type="entry name" value="Regulatory protein AraC"/>
    <property type="match status" value="1"/>
</dbReference>
<dbReference type="InterPro" id="IPR037923">
    <property type="entry name" value="HTH-like"/>
</dbReference>
<dbReference type="SMART" id="SM00342">
    <property type="entry name" value="HTH_ARAC"/>
    <property type="match status" value="1"/>
</dbReference>
<evidence type="ECO:0000313" key="6">
    <source>
        <dbReference type="Proteomes" id="UP000184097"/>
    </source>
</evidence>
<dbReference type="Gene3D" id="2.60.120.10">
    <property type="entry name" value="Jelly Rolls"/>
    <property type="match status" value="1"/>
</dbReference>
<accession>A0A1M7RTU0</accession>
<dbReference type="InterPro" id="IPR003313">
    <property type="entry name" value="AraC-bd"/>
</dbReference>
<proteinExistence type="predicted"/>
<dbReference type="InterPro" id="IPR018060">
    <property type="entry name" value="HTH_AraC"/>
</dbReference>
<keyword evidence="1" id="KW-0805">Transcription regulation</keyword>
<keyword evidence="2 5" id="KW-0238">DNA-binding</keyword>
<dbReference type="InterPro" id="IPR014710">
    <property type="entry name" value="RmlC-like_jellyroll"/>
</dbReference>
<evidence type="ECO:0000256" key="3">
    <source>
        <dbReference type="ARBA" id="ARBA00023163"/>
    </source>
</evidence>
<feature type="domain" description="HTH araC/xylS-type" evidence="4">
    <location>
        <begin position="193"/>
        <end position="290"/>
    </location>
</feature>
<organism evidence="5 6">
    <name type="scientific">Butyrivibrio hungatei DSM 14810</name>
    <dbReference type="NCBI Taxonomy" id="1121132"/>
    <lineage>
        <taxon>Bacteria</taxon>
        <taxon>Bacillati</taxon>
        <taxon>Bacillota</taxon>
        <taxon>Clostridia</taxon>
        <taxon>Lachnospirales</taxon>
        <taxon>Lachnospiraceae</taxon>
        <taxon>Butyrivibrio</taxon>
    </lineage>
</organism>
<gene>
    <name evidence="5" type="ORF">SAMN02745247_00334</name>
</gene>
<dbReference type="SUPFAM" id="SSF46689">
    <property type="entry name" value="Homeodomain-like"/>
    <property type="match status" value="2"/>
</dbReference>
<dbReference type="PANTHER" id="PTHR43280">
    <property type="entry name" value="ARAC-FAMILY TRANSCRIPTIONAL REGULATOR"/>
    <property type="match status" value="1"/>
</dbReference>
<dbReference type="Pfam" id="PF12833">
    <property type="entry name" value="HTH_18"/>
    <property type="match status" value="1"/>
</dbReference>
<protein>
    <submittedName>
        <fullName evidence="5">AraC-type DNA-binding protein</fullName>
    </submittedName>
</protein>
<sequence>MKNKLRSSFNTRQYMVSSDFEVFFYQDKNFKTLSPHAHDYYECYLFIEGDVTMEIFNQNGDSSHYEMSPGDLMLVPPGIYHHALMHDSDKDYKRFVFWISKDCCEKLTQESVDYMYLIQKAEAFKRYIYHLTPASFHLVESKFLRLLEEIAGDRYGSGAIRHLCLCDLILTINRIIYEDDHQKSGSEELTLFQNILSYVETNLEDTLSLDDIARQFFVSKYYIAHLFKDTLGVSLHQYIIKKRLEECRNAITAGSSITTTYEKFGFRDYSSFFKAFKKEYGMSPKEFQNLSALKVISSSQNIAITDTK</sequence>
<evidence type="ECO:0000259" key="4">
    <source>
        <dbReference type="PROSITE" id="PS01124"/>
    </source>
</evidence>
<dbReference type="RefSeq" id="WP_072700475.1">
    <property type="nucleotide sequence ID" value="NZ_FRDH01000003.1"/>
</dbReference>
<dbReference type="EMBL" id="FRDH01000003">
    <property type="protein sequence ID" value="SHN49610.1"/>
    <property type="molecule type" value="Genomic_DNA"/>
</dbReference>
<dbReference type="GO" id="GO:0003700">
    <property type="term" value="F:DNA-binding transcription factor activity"/>
    <property type="evidence" value="ECO:0007669"/>
    <property type="project" value="InterPro"/>
</dbReference>
<dbReference type="Pfam" id="PF02311">
    <property type="entry name" value="AraC_binding"/>
    <property type="match status" value="1"/>
</dbReference>
<dbReference type="GO" id="GO:0043565">
    <property type="term" value="F:sequence-specific DNA binding"/>
    <property type="evidence" value="ECO:0007669"/>
    <property type="project" value="InterPro"/>
</dbReference>
<keyword evidence="3" id="KW-0804">Transcription</keyword>
<dbReference type="Proteomes" id="UP000184097">
    <property type="component" value="Unassembled WGS sequence"/>
</dbReference>
<dbReference type="PROSITE" id="PS01124">
    <property type="entry name" value="HTH_ARAC_FAMILY_2"/>
    <property type="match status" value="1"/>
</dbReference>